<dbReference type="EMBL" id="KZ824551">
    <property type="protein sequence ID" value="RAK88451.1"/>
    <property type="molecule type" value="Genomic_DNA"/>
</dbReference>
<evidence type="ECO:0000313" key="1">
    <source>
        <dbReference type="EMBL" id="RAK88451.1"/>
    </source>
</evidence>
<sequence length="93" mass="10470">MVVKIVSSILTAFRRSLNYQTINPFITDLGMQGDQCNAYMINIFTISGTAWRVIIVFIYGYGKMTCDTQSDTMVLLNLHMETTQSAYQVGVCI</sequence>
<protein>
    <submittedName>
        <fullName evidence="1">Uncharacterized protein</fullName>
    </submittedName>
</protein>
<keyword evidence="2" id="KW-1185">Reference proteome</keyword>
<reference evidence="1" key="1">
    <citation type="submission" date="2018-02" db="EMBL/GenBank/DDBJ databases">
        <title>The genomes of Aspergillus section Nigri reveals drivers in fungal speciation.</title>
        <authorList>
            <consortium name="DOE Joint Genome Institute"/>
            <person name="Vesth T.C."/>
            <person name="Nybo J."/>
            <person name="Theobald S."/>
            <person name="Brandl J."/>
            <person name="Frisvad J.C."/>
            <person name="Nielsen K.F."/>
            <person name="Lyhne E.K."/>
            <person name="Kogle M.E."/>
            <person name="Kuo A."/>
            <person name="Riley R."/>
            <person name="Clum A."/>
            <person name="Nolan M."/>
            <person name="Lipzen A."/>
            <person name="Salamov A."/>
            <person name="Henrissat B."/>
            <person name="Wiebenga A."/>
            <person name="De vries R.P."/>
            <person name="Grigoriev I.V."/>
            <person name="Mortensen U.H."/>
            <person name="Andersen M.R."/>
            <person name="Baker S.E."/>
        </authorList>
    </citation>
    <scope>NUCLEOTIDE SEQUENCE</scope>
    <source>
        <strain evidence="1">CBS 115574</strain>
    </source>
</reference>
<organism evidence="1 2">
    <name type="scientific">Aspergillus costaricaensis CBS 115574</name>
    <dbReference type="NCBI Taxonomy" id="1448317"/>
    <lineage>
        <taxon>Eukaryota</taxon>
        <taxon>Fungi</taxon>
        <taxon>Dikarya</taxon>
        <taxon>Ascomycota</taxon>
        <taxon>Pezizomycotina</taxon>
        <taxon>Eurotiomycetes</taxon>
        <taxon>Eurotiomycetidae</taxon>
        <taxon>Eurotiales</taxon>
        <taxon>Aspergillaceae</taxon>
        <taxon>Aspergillus</taxon>
        <taxon>Aspergillus subgen. Circumdati</taxon>
    </lineage>
</organism>
<proteinExistence type="predicted"/>
<evidence type="ECO:0000313" key="2">
    <source>
        <dbReference type="Proteomes" id="UP000249748"/>
    </source>
</evidence>
<accession>A0ACD1IDZ6</accession>
<dbReference type="Proteomes" id="UP000249748">
    <property type="component" value="Unassembled WGS sequence"/>
</dbReference>
<name>A0ACD1IDZ6_9EURO</name>
<gene>
    <name evidence="1" type="ORF">BO79DRAFT_19724</name>
</gene>